<dbReference type="EMBL" id="MGKP01000009">
    <property type="protein sequence ID" value="OGN29132.1"/>
    <property type="molecule type" value="Genomic_DNA"/>
</dbReference>
<gene>
    <name evidence="2" type="ORF">A3A33_02620</name>
</gene>
<sequence>MEGLLASAPVASHKDFIEREVERELGSFAKPAASVVVAPSTYPSPEAVLVRSEPSQGPLEHTLATPDHSELERFWNTQDVPSSGVSQARGSTVTFASVPSMPIQVPVAQLSPAAREVEIWTQRIKSNQQARGNMPIRVAKKGLGRGWRHRTKMFIGLAIAIAVGGTGVVALARGGVFVRQSIVENGQDAVANLEQAKQDLEAFDFSRAADNFALATSNFGKASGALSNIGASLASVLSSFPGFRNVQAASNIVEAGKRISQSGESLSRAFAGLQQVNFLAMMHPQDGSTVPSIAKPLNNFKEALLYADKNIRTAQQLLADVQDDALPEDKRELFESFRDKIPLFQSSIGEAMHYSDFLLKLVGDYNSKQYLVLLENNTELRPTGGFPGTYALITFDRGALKKVFIDDIYNIDGQIKENIIPPRPIQHITPNWGLRDANWFADFPTSARVIQTMYQRDGGGAVDGVLAINPSVIARLLDITGPIAMPEYNVTLDSRNFLAEIQDEVEYKASRAQPKKILFDFQPRFFAKLSTLPKEKWMDVFKVLLESIDQKHILASFNDPSLEQTAIENGFAGELKSTDGDYLQVVYSNVKGGKADAVTTNSMKLSTELNDATGISHTLAITRVNTGGNSPYPFYNHENSAYVKVYLPKGAVFDSIAGQSSPGFKPLVSYADLGFKKDPDLDAVESTITNPQPDVDVFTESDKTVIGFWIITKPQKTSSVALSYHIPYSAIRLPKKQYSLVWQKQAGTFSDAIQFNFKLHPGMSVAGHSPELQELGNSLVVSSDLSVDKELQVVLN</sequence>
<reference evidence="2 3" key="1">
    <citation type="journal article" date="2016" name="Nat. Commun.">
        <title>Thousands of microbial genomes shed light on interconnected biogeochemical processes in an aquifer system.</title>
        <authorList>
            <person name="Anantharaman K."/>
            <person name="Brown C.T."/>
            <person name="Hug L.A."/>
            <person name="Sharon I."/>
            <person name="Castelle C.J."/>
            <person name="Probst A.J."/>
            <person name="Thomas B.C."/>
            <person name="Singh A."/>
            <person name="Wilkins M.J."/>
            <person name="Karaoz U."/>
            <person name="Brodie E.L."/>
            <person name="Williams K.H."/>
            <person name="Hubbard S.S."/>
            <person name="Banfield J.F."/>
        </authorList>
    </citation>
    <scope>NUCLEOTIDE SEQUENCE [LARGE SCALE GENOMIC DNA]</scope>
</reference>
<dbReference type="STRING" id="1802701.A3A33_02620"/>
<keyword evidence="1" id="KW-0812">Transmembrane</keyword>
<dbReference type="Proteomes" id="UP000179047">
    <property type="component" value="Unassembled WGS sequence"/>
</dbReference>
<name>A0A1F8GUM6_9BACT</name>
<evidence type="ECO:0008006" key="4">
    <source>
        <dbReference type="Google" id="ProtNLM"/>
    </source>
</evidence>
<feature type="transmembrane region" description="Helical" evidence="1">
    <location>
        <begin position="153"/>
        <end position="172"/>
    </location>
</feature>
<dbReference type="InterPro" id="IPR025101">
    <property type="entry name" value="DUF4012"/>
</dbReference>
<keyword evidence="1" id="KW-1133">Transmembrane helix</keyword>
<evidence type="ECO:0000313" key="2">
    <source>
        <dbReference type="EMBL" id="OGN29132.1"/>
    </source>
</evidence>
<dbReference type="AlphaFoldDB" id="A0A1F8GUM6"/>
<comment type="caution">
    <text evidence="2">The sequence shown here is derived from an EMBL/GenBank/DDBJ whole genome shotgun (WGS) entry which is preliminary data.</text>
</comment>
<organism evidence="2 3">
    <name type="scientific">Candidatus Yanofskybacteria bacterium RIFCSPLOWO2_01_FULL_49_25</name>
    <dbReference type="NCBI Taxonomy" id="1802701"/>
    <lineage>
        <taxon>Bacteria</taxon>
        <taxon>Candidatus Yanofskyibacteriota</taxon>
    </lineage>
</organism>
<keyword evidence="1" id="KW-0472">Membrane</keyword>
<protein>
    <recommendedName>
        <fullName evidence="4">DUF4012 domain-containing protein</fullName>
    </recommendedName>
</protein>
<dbReference type="Pfam" id="PF13196">
    <property type="entry name" value="DUF4012"/>
    <property type="match status" value="1"/>
</dbReference>
<proteinExistence type="predicted"/>
<evidence type="ECO:0000313" key="3">
    <source>
        <dbReference type="Proteomes" id="UP000179047"/>
    </source>
</evidence>
<accession>A0A1F8GUM6</accession>
<evidence type="ECO:0000256" key="1">
    <source>
        <dbReference type="SAM" id="Phobius"/>
    </source>
</evidence>